<evidence type="ECO:0000256" key="1">
    <source>
        <dbReference type="ARBA" id="ARBA00022722"/>
    </source>
</evidence>
<proteinExistence type="predicted"/>
<protein>
    <recommendedName>
        <fullName evidence="4">Exonuclease domain-containing protein</fullName>
    </recommendedName>
</protein>
<gene>
    <name evidence="5" type="ORF">BEMITA_LOCUS12596</name>
</gene>
<evidence type="ECO:0000313" key="5">
    <source>
        <dbReference type="EMBL" id="CAH0394276.1"/>
    </source>
</evidence>
<accession>A0A9P0F6E7</accession>
<keyword evidence="2" id="KW-0378">Hydrolase</keyword>
<dbReference type="InterPro" id="IPR036397">
    <property type="entry name" value="RNaseH_sf"/>
</dbReference>
<dbReference type="CDD" id="cd06133">
    <property type="entry name" value="ERI-1_3'hExo_like"/>
    <property type="match status" value="1"/>
</dbReference>
<evidence type="ECO:0000259" key="4">
    <source>
        <dbReference type="SMART" id="SM00479"/>
    </source>
</evidence>
<dbReference type="PANTHER" id="PTHR23044:SF61">
    <property type="entry name" value="3'-5' EXORIBONUCLEASE 1-RELATED"/>
    <property type="match status" value="1"/>
</dbReference>
<feature type="domain" description="Exonuclease" evidence="4">
    <location>
        <begin position="53"/>
        <end position="235"/>
    </location>
</feature>
<dbReference type="KEGG" id="btab:109034131"/>
<keyword evidence="1" id="KW-0540">Nuclease</keyword>
<dbReference type="InterPro" id="IPR051274">
    <property type="entry name" value="3-5_Exoribonuclease"/>
</dbReference>
<organism evidence="5 6">
    <name type="scientific">Bemisia tabaci</name>
    <name type="common">Sweetpotato whitefly</name>
    <name type="synonym">Aleurodes tabaci</name>
    <dbReference type="NCBI Taxonomy" id="7038"/>
    <lineage>
        <taxon>Eukaryota</taxon>
        <taxon>Metazoa</taxon>
        <taxon>Ecdysozoa</taxon>
        <taxon>Arthropoda</taxon>
        <taxon>Hexapoda</taxon>
        <taxon>Insecta</taxon>
        <taxon>Pterygota</taxon>
        <taxon>Neoptera</taxon>
        <taxon>Paraneoptera</taxon>
        <taxon>Hemiptera</taxon>
        <taxon>Sternorrhyncha</taxon>
        <taxon>Aleyrodoidea</taxon>
        <taxon>Aleyrodidae</taxon>
        <taxon>Aleyrodinae</taxon>
        <taxon>Bemisia</taxon>
    </lineage>
</organism>
<dbReference type="GO" id="GO:0000175">
    <property type="term" value="F:3'-5'-RNA exonuclease activity"/>
    <property type="evidence" value="ECO:0007669"/>
    <property type="project" value="InterPro"/>
</dbReference>
<dbReference type="Pfam" id="PF00929">
    <property type="entry name" value="RNase_T"/>
    <property type="match status" value="1"/>
</dbReference>
<dbReference type="AlphaFoldDB" id="A0A9P0F6E7"/>
<dbReference type="EMBL" id="OU963869">
    <property type="protein sequence ID" value="CAH0394276.1"/>
    <property type="molecule type" value="Genomic_DNA"/>
</dbReference>
<dbReference type="Proteomes" id="UP001152759">
    <property type="component" value="Chromosome 8"/>
</dbReference>
<dbReference type="GO" id="GO:0003676">
    <property type="term" value="F:nucleic acid binding"/>
    <property type="evidence" value="ECO:0007669"/>
    <property type="project" value="InterPro"/>
</dbReference>
<evidence type="ECO:0000256" key="2">
    <source>
        <dbReference type="ARBA" id="ARBA00022801"/>
    </source>
</evidence>
<dbReference type="SMART" id="SM00479">
    <property type="entry name" value="EXOIII"/>
    <property type="match status" value="1"/>
</dbReference>
<dbReference type="SUPFAM" id="SSF53098">
    <property type="entry name" value="Ribonuclease H-like"/>
    <property type="match status" value="1"/>
</dbReference>
<reference evidence="5" key="1">
    <citation type="submission" date="2021-12" db="EMBL/GenBank/DDBJ databases">
        <authorList>
            <person name="King R."/>
        </authorList>
    </citation>
    <scope>NUCLEOTIDE SEQUENCE</scope>
</reference>
<keyword evidence="3" id="KW-0269">Exonuclease</keyword>
<evidence type="ECO:0000256" key="3">
    <source>
        <dbReference type="ARBA" id="ARBA00022839"/>
    </source>
</evidence>
<dbReference type="InterPro" id="IPR047201">
    <property type="entry name" value="ERI-1_3'hExo-like"/>
</dbReference>
<dbReference type="InterPro" id="IPR013520">
    <property type="entry name" value="Ribonucl_H"/>
</dbReference>
<sequence>MKPHLGSSVHIFKQISRHYNSSKVLLASPKSAKKKLPRYLPPNPINHQQKYDYFFILDFEATCDDTEKPEPQEIIEHACLRFNRKKLEVDSAFHSYIRPVAHPQLTPFCVQLTGIIQEDIDKAPTFDEVWSDFRLWLRSCKFSKDSSIFVTSGNWDLQYMLPHQLNYSQLQPVDDLKQWIDLKKAFCKHYGRFPFGIKDMLKTLKLPHLGKLHNGYDDCTNIVNIVKHMIEDNKILDQTDQLKEPE</sequence>
<dbReference type="InterPro" id="IPR012337">
    <property type="entry name" value="RNaseH-like_sf"/>
</dbReference>
<evidence type="ECO:0000313" key="6">
    <source>
        <dbReference type="Proteomes" id="UP001152759"/>
    </source>
</evidence>
<dbReference type="Gene3D" id="3.30.420.10">
    <property type="entry name" value="Ribonuclease H-like superfamily/Ribonuclease H"/>
    <property type="match status" value="1"/>
</dbReference>
<dbReference type="PANTHER" id="PTHR23044">
    <property type="entry name" value="3'-5' EXONUCLEASE ERI1-RELATED"/>
    <property type="match status" value="1"/>
</dbReference>
<name>A0A9P0F6E7_BEMTA</name>
<keyword evidence="6" id="KW-1185">Reference proteome</keyword>